<comment type="subunit">
    <text evidence="6">Homohexameric ring arranged as a trimer of dimers.</text>
</comment>
<dbReference type="PANTHER" id="PTHR11953:SF0">
    <property type="entry name" value="EXOSOME COMPLEX COMPONENT RRP41"/>
    <property type="match status" value="1"/>
</dbReference>
<evidence type="ECO:0000259" key="8">
    <source>
        <dbReference type="Pfam" id="PF03725"/>
    </source>
</evidence>
<dbReference type="Pfam" id="PF01138">
    <property type="entry name" value="RNase_PH"/>
    <property type="match status" value="1"/>
</dbReference>
<evidence type="ECO:0000256" key="4">
    <source>
        <dbReference type="ARBA" id="ARBA00022694"/>
    </source>
</evidence>
<dbReference type="GO" id="GO:0000049">
    <property type="term" value="F:tRNA binding"/>
    <property type="evidence" value="ECO:0007669"/>
    <property type="project" value="UniProtKB-UniRule"/>
</dbReference>
<feature type="binding site" evidence="6">
    <location>
        <position position="88"/>
    </location>
    <ligand>
        <name>phosphate</name>
        <dbReference type="ChEBI" id="CHEBI:43474"/>
        <note>substrate</note>
    </ligand>
</feature>
<dbReference type="PANTHER" id="PTHR11953">
    <property type="entry name" value="EXOSOME COMPLEX COMPONENT"/>
    <property type="match status" value="1"/>
</dbReference>
<dbReference type="InterPro" id="IPR002381">
    <property type="entry name" value="RNase_PH_bac-type"/>
</dbReference>
<evidence type="ECO:0000256" key="2">
    <source>
        <dbReference type="ARBA" id="ARBA00022552"/>
    </source>
</evidence>
<organism evidence="9 10">
    <name type="scientific">Abyssobacteria bacterium (strain SURF_5)</name>
    <dbReference type="NCBI Taxonomy" id="2093360"/>
    <lineage>
        <taxon>Bacteria</taxon>
        <taxon>Pseudomonadati</taxon>
        <taxon>Candidatus Hydrogenedentota</taxon>
        <taxon>Candidatus Abyssobacteria</taxon>
    </lineage>
</organism>
<dbReference type="InterPro" id="IPR036345">
    <property type="entry name" value="ExoRNase_PH_dom2_sf"/>
</dbReference>
<evidence type="ECO:0000313" key="9">
    <source>
        <dbReference type="EMBL" id="RJP23756.1"/>
    </source>
</evidence>
<keyword evidence="3 6" id="KW-0820">tRNA-binding</keyword>
<reference evidence="9 10" key="1">
    <citation type="journal article" date="2017" name="ISME J.">
        <title>Energy and carbon metabolisms in a deep terrestrial subsurface fluid microbial community.</title>
        <authorList>
            <person name="Momper L."/>
            <person name="Jungbluth S.P."/>
            <person name="Lee M.D."/>
            <person name="Amend J.P."/>
        </authorList>
    </citation>
    <scope>NUCLEOTIDE SEQUENCE [LARGE SCALE GENOMIC DNA]</scope>
    <source>
        <strain evidence="9">SURF_5</strain>
    </source>
</reference>
<dbReference type="EC" id="2.7.7.56" evidence="6"/>
<dbReference type="Gene3D" id="3.30.230.70">
    <property type="entry name" value="GHMP Kinase, N-terminal domain"/>
    <property type="match status" value="1"/>
</dbReference>
<keyword evidence="5" id="KW-0694">RNA-binding</keyword>
<dbReference type="Pfam" id="PF03725">
    <property type="entry name" value="RNase_PH_C"/>
    <property type="match status" value="1"/>
</dbReference>
<sequence>MKNKRRELRIDGRAWNELRPVRIQRGFTGHAEGSAFIEIGKTRVLCTASVEPKVPDFLEGSGKGWITAEYSMLPRSTVTRTSRGPSARSYEIQRLIGRALRSVTDLSRLGSRTIRIDCDVIEADGSTRTSAITGSFIALYDALNKLIVSNEVASMPIIQFVAATSVGIVNGHSVLDLCYEEDSRADVDLNIVMTEDGQLVEIQGTAERPFERLLLDELLDLAREGIQQLVTWQRKTLLIDSD</sequence>
<name>A0A3A4P041_ABYX5</name>
<dbReference type="InterPro" id="IPR027408">
    <property type="entry name" value="PNPase/RNase_PH_dom_sf"/>
</dbReference>
<dbReference type="GO" id="GO:0009022">
    <property type="term" value="F:tRNA nucleotidyltransferase activity"/>
    <property type="evidence" value="ECO:0007669"/>
    <property type="project" value="UniProtKB-UniRule"/>
</dbReference>
<dbReference type="HAMAP" id="MF_00564">
    <property type="entry name" value="RNase_PH"/>
    <property type="match status" value="1"/>
</dbReference>
<dbReference type="NCBIfam" id="TIGR01966">
    <property type="entry name" value="RNasePH"/>
    <property type="match status" value="1"/>
</dbReference>
<comment type="function">
    <text evidence="6">Phosphorolytic 3'-5' exoribonuclease that plays an important role in tRNA 3'-end maturation. Removes nucleotide residues following the 3'-CCA terminus of tRNAs; can also add nucleotides to the ends of RNA molecules by using nucleoside diphosphates as substrates, but this may not be physiologically important. Probably plays a role in initiation of 16S rRNA degradation (leading to ribosome degradation) during starvation.</text>
</comment>
<dbReference type="InterPro" id="IPR020568">
    <property type="entry name" value="Ribosomal_Su5_D2-typ_SF"/>
</dbReference>
<evidence type="ECO:0000256" key="5">
    <source>
        <dbReference type="ARBA" id="ARBA00022884"/>
    </source>
</evidence>
<comment type="caution">
    <text evidence="9">The sequence shown here is derived from an EMBL/GenBank/DDBJ whole genome shotgun (WGS) entry which is preliminary data.</text>
</comment>
<dbReference type="AlphaFoldDB" id="A0A3A4P041"/>
<dbReference type="InterPro" id="IPR050080">
    <property type="entry name" value="RNase_PH"/>
</dbReference>
<accession>A0A3A4P041</accession>
<keyword evidence="2 6" id="KW-0698">rRNA processing</keyword>
<dbReference type="InterPro" id="IPR001247">
    <property type="entry name" value="ExoRNase_PH_dom1"/>
</dbReference>
<evidence type="ECO:0000313" key="10">
    <source>
        <dbReference type="Proteomes" id="UP000265882"/>
    </source>
</evidence>
<dbReference type="Proteomes" id="UP000265882">
    <property type="component" value="Unassembled WGS sequence"/>
</dbReference>
<evidence type="ECO:0000259" key="7">
    <source>
        <dbReference type="Pfam" id="PF01138"/>
    </source>
</evidence>
<evidence type="ECO:0000256" key="3">
    <source>
        <dbReference type="ARBA" id="ARBA00022555"/>
    </source>
</evidence>
<dbReference type="InterPro" id="IPR015847">
    <property type="entry name" value="ExoRNase_PH_dom2"/>
</dbReference>
<dbReference type="FunFam" id="3.30.230.70:FF:000003">
    <property type="entry name" value="Ribonuclease PH"/>
    <property type="match status" value="1"/>
</dbReference>
<keyword evidence="6 9" id="KW-0808">Transferase</keyword>
<feature type="binding site" evidence="6">
    <location>
        <begin position="126"/>
        <end position="128"/>
    </location>
    <ligand>
        <name>phosphate</name>
        <dbReference type="ChEBI" id="CHEBI:43474"/>
        <note>substrate</note>
    </ligand>
</feature>
<feature type="domain" description="Exoribonuclease phosphorolytic" evidence="7">
    <location>
        <begin position="17"/>
        <end position="142"/>
    </location>
</feature>
<dbReference type="EMBL" id="QZKU01000043">
    <property type="protein sequence ID" value="RJP23756.1"/>
    <property type="molecule type" value="Genomic_DNA"/>
</dbReference>
<keyword evidence="4 6" id="KW-0819">tRNA processing</keyword>
<dbReference type="SUPFAM" id="SSF55666">
    <property type="entry name" value="Ribonuclease PH domain 2-like"/>
    <property type="match status" value="1"/>
</dbReference>
<proteinExistence type="inferred from homology"/>
<dbReference type="GO" id="GO:0031125">
    <property type="term" value="P:rRNA 3'-end processing"/>
    <property type="evidence" value="ECO:0007669"/>
    <property type="project" value="UniProtKB-ARBA"/>
</dbReference>
<evidence type="ECO:0000256" key="1">
    <source>
        <dbReference type="ARBA" id="ARBA00006678"/>
    </source>
</evidence>
<evidence type="ECO:0000256" key="6">
    <source>
        <dbReference type="HAMAP-Rule" id="MF_00564"/>
    </source>
</evidence>
<dbReference type="SUPFAM" id="SSF54211">
    <property type="entry name" value="Ribosomal protein S5 domain 2-like"/>
    <property type="match status" value="1"/>
</dbReference>
<feature type="domain" description="Exoribonuclease phosphorolytic" evidence="8">
    <location>
        <begin position="160"/>
        <end position="225"/>
    </location>
</feature>
<dbReference type="GO" id="GO:0000175">
    <property type="term" value="F:3'-5'-RNA exonuclease activity"/>
    <property type="evidence" value="ECO:0007669"/>
    <property type="project" value="UniProtKB-UniRule"/>
</dbReference>
<gene>
    <name evidence="6" type="primary">rph</name>
    <name evidence="9" type="ORF">C4520_05755</name>
</gene>
<keyword evidence="6 9" id="KW-0548">Nucleotidyltransferase</keyword>
<dbReference type="GO" id="GO:0008033">
    <property type="term" value="P:tRNA processing"/>
    <property type="evidence" value="ECO:0007669"/>
    <property type="project" value="UniProtKB-UniRule"/>
</dbReference>
<comment type="similarity">
    <text evidence="1 6">Belongs to the RNase PH family.</text>
</comment>
<comment type="catalytic activity">
    <reaction evidence="6">
        <text>tRNA(n+1) + phosphate = tRNA(n) + a ribonucleoside 5'-diphosphate</text>
        <dbReference type="Rhea" id="RHEA:10628"/>
        <dbReference type="Rhea" id="RHEA-COMP:17343"/>
        <dbReference type="Rhea" id="RHEA-COMP:17344"/>
        <dbReference type="ChEBI" id="CHEBI:43474"/>
        <dbReference type="ChEBI" id="CHEBI:57930"/>
        <dbReference type="ChEBI" id="CHEBI:173114"/>
        <dbReference type="EC" id="2.7.7.56"/>
    </reaction>
</comment>
<protein>
    <recommendedName>
        <fullName evidence="6">Ribonuclease PH</fullName>
        <shortName evidence="6">RNase PH</shortName>
        <ecNumber evidence="6">2.7.7.56</ecNumber>
    </recommendedName>
    <alternativeName>
        <fullName evidence="6">tRNA nucleotidyltransferase</fullName>
    </alternativeName>
</protein>
<dbReference type="GO" id="GO:0016075">
    <property type="term" value="P:rRNA catabolic process"/>
    <property type="evidence" value="ECO:0007669"/>
    <property type="project" value="UniProtKB-UniRule"/>
</dbReference>